<feature type="signal peptide" evidence="1">
    <location>
        <begin position="1"/>
        <end position="22"/>
    </location>
</feature>
<dbReference type="RefSeq" id="WP_084086407.1">
    <property type="nucleotide sequence ID" value="NZ_JAVDQY010000002.1"/>
</dbReference>
<evidence type="ECO:0000313" key="3">
    <source>
        <dbReference type="Proteomes" id="UP001184861"/>
    </source>
</evidence>
<accession>A0AAE3YAH0</accession>
<comment type="caution">
    <text evidence="2">The sequence shown here is derived from an EMBL/GenBank/DDBJ whole genome shotgun (WGS) entry which is preliminary data.</text>
</comment>
<organism evidence="2 3">
    <name type="scientific">Chryseobacterium rhizosphaerae</name>
    <dbReference type="NCBI Taxonomy" id="395937"/>
    <lineage>
        <taxon>Bacteria</taxon>
        <taxon>Pseudomonadati</taxon>
        <taxon>Bacteroidota</taxon>
        <taxon>Flavobacteriia</taxon>
        <taxon>Flavobacteriales</taxon>
        <taxon>Weeksellaceae</taxon>
        <taxon>Chryseobacterium group</taxon>
        <taxon>Chryseobacterium</taxon>
    </lineage>
</organism>
<name>A0AAE3YAH0_9FLAO</name>
<gene>
    <name evidence="2" type="ORF">J2787_002194</name>
</gene>
<protein>
    <recommendedName>
        <fullName evidence="4">Protease complex subunit PrcB family protein</fullName>
    </recommendedName>
</protein>
<evidence type="ECO:0000313" key="2">
    <source>
        <dbReference type="EMBL" id="MDR6526814.1"/>
    </source>
</evidence>
<evidence type="ECO:0000256" key="1">
    <source>
        <dbReference type="SAM" id="SignalP"/>
    </source>
</evidence>
<dbReference type="PROSITE" id="PS51257">
    <property type="entry name" value="PROKAR_LIPOPROTEIN"/>
    <property type="match status" value="1"/>
</dbReference>
<keyword evidence="1" id="KW-0732">Signal</keyword>
<feature type="chain" id="PRO_5042009903" description="Protease complex subunit PrcB family protein" evidence="1">
    <location>
        <begin position="23"/>
        <end position="148"/>
    </location>
</feature>
<dbReference type="AlphaFoldDB" id="A0AAE3YAH0"/>
<reference evidence="2" key="1">
    <citation type="submission" date="2023-07" db="EMBL/GenBank/DDBJ databases">
        <title>Sorghum-associated microbial communities from plants grown in Nebraska, USA.</title>
        <authorList>
            <person name="Schachtman D."/>
        </authorList>
    </citation>
    <scope>NUCLEOTIDE SEQUENCE</scope>
    <source>
        <strain evidence="2">DS2360</strain>
    </source>
</reference>
<proteinExistence type="predicted"/>
<dbReference type="Proteomes" id="UP001184861">
    <property type="component" value="Unassembled WGS sequence"/>
</dbReference>
<dbReference type="EMBL" id="JAVDQY010000002">
    <property type="protein sequence ID" value="MDR6526814.1"/>
    <property type="molecule type" value="Genomic_DNA"/>
</dbReference>
<evidence type="ECO:0008006" key="4">
    <source>
        <dbReference type="Google" id="ProtNLM"/>
    </source>
</evidence>
<sequence length="148" mass="16649">MKNLVILLTALFITFSCTQQKANQTAKVPYTEAKNYFVKNTYKTNAVTSKKITSQQEFDDIFGMATTMGKDGKPTSIDFSKNYVIALIGVETNKPTDFLIKNLVREKDDIILSYAIKEEGTENSYTILPTKILIVSKQYDGNIISNKL</sequence>